<reference evidence="2" key="1">
    <citation type="submission" date="2017-07" db="EMBL/GenBank/DDBJ databases">
        <title>Taro Niue Genome Assembly and Annotation.</title>
        <authorList>
            <person name="Atibalentja N."/>
            <person name="Keating K."/>
            <person name="Fields C.J."/>
        </authorList>
    </citation>
    <scope>NUCLEOTIDE SEQUENCE</scope>
    <source>
        <strain evidence="2">Niue_2</strain>
        <tissue evidence="2">Leaf</tissue>
    </source>
</reference>
<evidence type="ECO:0000313" key="3">
    <source>
        <dbReference type="Proteomes" id="UP000652761"/>
    </source>
</evidence>
<proteinExistence type="predicted"/>
<comment type="caution">
    <text evidence="2">The sequence shown here is derived from an EMBL/GenBank/DDBJ whole genome shotgun (WGS) entry which is preliminary data.</text>
</comment>
<name>A0A843VW49_COLES</name>
<keyword evidence="3" id="KW-1185">Reference proteome</keyword>
<dbReference type="Proteomes" id="UP000652761">
    <property type="component" value="Unassembled WGS sequence"/>
</dbReference>
<accession>A0A843VW49</accession>
<dbReference type="EMBL" id="NMUH01002995">
    <property type="protein sequence ID" value="MQM03223.1"/>
    <property type="molecule type" value="Genomic_DNA"/>
</dbReference>
<protein>
    <submittedName>
        <fullName evidence="2">Uncharacterized protein</fullName>
    </submittedName>
</protein>
<dbReference type="AlphaFoldDB" id="A0A843VW49"/>
<feature type="compositionally biased region" description="Acidic residues" evidence="1">
    <location>
        <begin position="108"/>
        <end position="124"/>
    </location>
</feature>
<gene>
    <name evidence="2" type="ORF">Taro_035999</name>
</gene>
<feature type="region of interest" description="Disordered" evidence="1">
    <location>
        <begin position="17"/>
        <end position="124"/>
    </location>
</feature>
<sequence length="124" mass="13580">MMTNVVCQRRTVTHESFEKRLGAEGNADSGPAKKAKAVGGGAVKKAPEKAMIAESASLPKPKRKEKRKAAQMESQAEDHTSEEEVSDERRARKKKKKAAKAMPHVIEGAEEAEEEEEDLEPLLA</sequence>
<evidence type="ECO:0000256" key="1">
    <source>
        <dbReference type="SAM" id="MobiDB-lite"/>
    </source>
</evidence>
<evidence type="ECO:0000313" key="2">
    <source>
        <dbReference type="EMBL" id="MQM03223.1"/>
    </source>
</evidence>
<organism evidence="2 3">
    <name type="scientific">Colocasia esculenta</name>
    <name type="common">Wild taro</name>
    <name type="synonym">Arum esculentum</name>
    <dbReference type="NCBI Taxonomy" id="4460"/>
    <lineage>
        <taxon>Eukaryota</taxon>
        <taxon>Viridiplantae</taxon>
        <taxon>Streptophyta</taxon>
        <taxon>Embryophyta</taxon>
        <taxon>Tracheophyta</taxon>
        <taxon>Spermatophyta</taxon>
        <taxon>Magnoliopsida</taxon>
        <taxon>Liliopsida</taxon>
        <taxon>Araceae</taxon>
        <taxon>Aroideae</taxon>
        <taxon>Colocasieae</taxon>
        <taxon>Colocasia</taxon>
    </lineage>
</organism>
<feature type="compositionally biased region" description="Basic residues" evidence="1">
    <location>
        <begin position="60"/>
        <end position="69"/>
    </location>
</feature>